<dbReference type="PANTHER" id="PTHR41795:SF1">
    <property type="entry name" value="EXOPOLYSACCHARIDE SYNTHESIS PROTEIN"/>
    <property type="match status" value="1"/>
</dbReference>
<dbReference type="AlphaFoldDB" id="A0A1I5KFV2"/>
<proteinExistence type="predicted"/>
<keyword evidence="1" id="KW-0812">Transmembrane</keyword>
<accession>A0A1I5KFV2</accession>
<gene>
    <name evidence="2" type="ORF">SAMN04488060_0188</name>
</gene>
<dbReference type="STRING" id="604088.SAMN04488060_0188"/>
<dbReference type="Pfam" id="PF06055">
    <property type="entry name" value="ExoD"/>
    <property type="match status" value="1"/>
</dbReference>
<feature type="transmembrane region" description="Helical" evidence="1">
    <location>
        <begin position="181"/>
        <end position="199"/>
    </location>
</feature>
<keyword evidence="3" id="KW-1185">Reference proteome</keyword>
<evidence type="ECO:0000256" key="1">
    <source>
        <dbReference type="SAM" id="Phobius"/>
    </source>
</evidence>
<keyword evidence="1" id="KW-1133">Transmembrane helix</keyword>
<dbReference type="RefSeq" id="WP_090476472.1">
    <property type="nucleotide sequence ID" value="NZ_FOWZ01000001.1"/>
</dbReference>
<dbReference type="Proteomes" id="UP000199331">
    <property type="component" value="Unassembled WGS sequence"/>
</dbReference>
<dbReference type="OrthoDB" id="7949130at2"/>
<feature type="transmembrane region" description="Helical" evidence="1">
    <location>
        <begin position="61"/>
        <end position="82"/>
    </location>
</feature>
<dbReference type="EMBL" id="FOWZ01000001">
    <property type="protein sequence ID" value="SFO83909.1"/>
    <property type="molecule type" value="Genomic_DNA"/>
</dbReference>
<organism evidence="2 3">
    <name type="scientific">Qipengyuania nanhaisediminis</name>
    <dbReference type="NCBI Taxonomy" id="604088"/>
    <lineage>
        <taxon>Bacteria</taxon>
        <taxon>Pseudomonadati</taxon>
        <taxon>Pseudomonadota</taxon>
        <taxon>Alphaproteobacteria</taxon>
        <taxon>Sphingomonadales</taxon>
        <taxon>Erythrobacteraceae</taxon>
        <taxon>Qipengyuania</taxon>
    </lineage>
</organism>
<dbReference type="PANTHER" id="PTHR41795">
    <property type="entry name" value="EXOPOLYSACCHARIDE SYNTHESIS PROTEIN"/>
    <property type="match status" value="1"/>
</dbReference>
<evidence type="ECO:0000313" key="2">
    <source>
        <dbReference type="EMBL" id="SFO83909.1"/>
    </source>
</evidence>
<dbReference type="InterPro" id="IPR010331">
    <property type="entry name" value="ExoD"/>
</dbReference>
<feature type="transmembrane region" description="Helical" evidence="1">
    <location>
        <begin position="132"/>
        <end position="150"/>
    </location>
</feature>
<protein>
    <submittedName>
        <fullName evidence="2">Uncharacterized conserved protein</fullName>
    </submittedName>
</protein>
<sequence length="222" mass="23458">MAEEKSQSEPDGVESVLGELDDLTTKNDKVCVGDVLDDFGGRSFGPFIMIPALLEITPVGGIPGVPSFLAAVIALIAVQLLFGKEHIWMPQWLQQRAVESKKLHKGIAKLRGIAHWLDEHSHGRLEGLTEGMWIKIAAVVILLLCATVPPLEVLPFASSAPMLAIAAIGLALTVRDGVIMLAALALAIAAIGGGTYYYYTSDEEGSGGGMAIVEPAAYRIAA</sequence>
<evidence type="ECO:0000313" key="3">
    <source>
        <dbReference type="Proteomes" id="UP000199331"/>
    </source>
</evidence>
<name>A0A1I5KFV2_9SPHN</name>
<keyword evidence="1" id="KW-0472">Membrane</keyword>
<dbReference type="PIRSF" id="PIRSF033239">
    <property type="entry name" value="ExoD"/>
    <property type="match status" value="1"/>
</dbReference>
<reference evidence="3" key="1">
    <citation type="submission" date="2016-10" db="EMBL/GenBank/DDBJ databases">
        <authorList>
            <person name="Varghese N."/>
            <person name="Submissions S."/>
        </authorList>
    </citation>
    <scope>NUCLEOTIDE SEQUENCE [LARGE SCALE GENOMIC DNA]</scope>
    <source>
        <strain evidence="3">CGMCC 1.7715</strain>
    </source>
</reference>